<dbReference type="InterPro" id="IPR008271">
    <property type="entry name" value="Ser/Thr_kinase_AS"/>
</dbReference>
<name>A0ABR2L7N2_9EUKA</name>
<feature type="binding site" evidence="4">
    <location>
        <position position="39"/>
    </location>
    <ligand>
        <name>ATP</name>
        <dbReference type="ChEBI" id="CHEBI:30616"/>
    </ligand>
</feature>
<proteinExistence type="inferred from homology"/>
<protein>
    <recommendedName>
        <fullName evidence="1">non-specific serine/threonine protein kinase</fullName>
        <ecNumber evidence="1">2.7.11.1</ecNumber>
    </recommendedName>
</protein>
<evidence type="ECO:0000256" key="4">
    <source>
        <dbReference type="PROSITE-ProRule" id="PRU10141"/>
    </source>
</evidence>
<dbReference type="CDD" id="cd14016">
    <property type="entry name" value="STKc_CK1"/>
    <property type="match status" value="1"/>
</dbReference>
<evidence type="ECO:0000256" key="2">
    <source>
        <dbReference type="ARBA" id="ARBA00022741"/>
    </source>
</evidence>
<feature type="region of interest" description="Disordered" evidence="6">
    <location>
        <begin position="316"/>
        <end position="358"/>
    </location>
</feature>
<feature type="compositionally biased region" description="Basic and acidic residues" evidence="6">
    <location>
        <begin position="349"/>
        <end position="358"/>
    </location>
</feature>
<gene>
    <name evidence="8" type="ORF">M9Y10_001684</name>
</gene>
<keyword evidence="2 4" id="KW-0547">Nucleotide-binding</keyword>
<dbReference type="PANTHER" id="PTHR11909">
    <property type="entry name" value="CASEIN KINASE-RELATED"/>
    <property type="match status" value="1"/>
</dbReference>
<keyword evidence="9" id="KW-1185">Reference proteome</keyword>
<dbReference type="SMART" id="SM00220">
    <property type="entry name" value="S_TKc"/>
    <property type="match status" value="1"/>
</dbReference>
<dbReference type="Pfam" id="PF00069">
    <property type="entry name" value="Pkinase"/>
    <property type="match status" value="1"/>
</dbReference>
<evidence type="ECO:0000256" key="3">
    <source>
        <dbReference type="ARBA" id="ARBA00022840"/>
    </source>
</evidence>
<dbReference type="PROSITE" id="PS00107">
    <property type="entry name" value="PROTEIN_KINASE_ATP"/>
    <property type="match status" value="1"/>
</dbReference>
<organism evidence="8 9">
    <name type="scientific">Tritrichomonas musculus</name>
    <dbReference type="NCBI Taxonomy" id="1915356"/>
    <lineage>
        <taxon>Eukaryota</taxon>
        <taxon>Metamonada</taxon>
        <taxon>Parabasalia</taxon>
        <taxon>Tritrichomonadida</taxon>
        <taxon>Tritrichomonadidae</taxon>
        <taxon>Tritrichomonas</taxon>
    </lineage>
</organism>
<evidence type="ECO:0000256" key="6">
    <source>
        <dbReference type="SAM" id="MobiDB-lite"/>
    </source>
</evidence>
<sequence>MNQCVLGDQFIIRKKIGAGSFGEIYSGENIKTHRRVAIKFEKKDCEIPQLYYESKLYTILQGGPGIPSIYWYGNDENNNALVIDMLGKSLETLFKQCNSHFSLKTVLMLAEQMITCLEYFHQKNFIHRDIKPDNFVIGLGSKSNQVYIIDFGLAKKYRDTWNHQHIQFSTGNSLTGTARYSSLNALKGSEQSRRDDLEALGYVLIYLLRGNLPWMGKRFIDKENKYQGIANMKENTTFEDLCEGFPDEFIQYFYLVRNLGFAEKPDYLTYRKIFRDLLIKEGYSYDYKYDWTLPEYEKPLPIHSASCIITKQDEKQTHNQITKQKQNQKQTQARTQTQAQKQNSIQTSPKDELKQLTHKKVELEVSSKTEKPIEIQVRSASPIRNNFTSSSTGPSKLIENPYFKKKSQDQPQQQQIPKIPKSHSSVHRFQFKLEKNMDYTGKANSNRSNGMPLMKSSPNLLENHSNPHHPRSKGITGQ</sequence>
<feature type="region of interest" description="Disordered" evidence="6">
    <location>
        <begin position="404"/>
        <end position="478"/>
    </location>
</feature>
<feature type="compositionally biased region" description="Basic residues" evidence="6">
    <location>
        <begin position="420"/>
        <end position="430"/>
    </location>
</feature>
<keyword evidence="5" id="KW-0723">Serine/threonine-protein kinase</keyword>
<dbReference type="PROSITE" id="PS50011">
    <property type="entry name" value="PROTEIN_KINASE_DOM"/>
    <property type="match status" value="1"/>
</dbReference>
<evidence type="ECO:0000313" key="9">
    <source>
        <dbReference type="Proteomes" id="UP001470230"/>
    </source>
</evidence>
<comment type="similarity">
    <text evidence="5">Belongs to the protein kinase superfamily.</text>
</comment>
<dbReference type="PROSITE" id="PS00108">
    <property type="entry name" value="PROTEIN_KINASE_ST"/>
    <property type="match status" value="1"/>
</dbReference>
<keyword evidence="3 4" id="KW-0067">ATP-binding</keyword>
<feature type="compositionally biased region" description="Low complexity" evidence="6">
    <location>
        <begin position="409"/>
        <end position="419"/>
    </location>
</feature>
<dbReference type="InterPro" id="IPR011009">
    <property type="entry name" value="Kinase-like_dom_sf"/>
</dbReference>
<feature type="domain" description="Protein kinase" evidence="7">
    <location>
        <begin position="10"/>
        <end position="278"/>
    </location>
</feature>
<dbReference type="SUPFAM" id="SSF56112">
    <property type="entry name" value="Protein kinase-like (PK-like)"/>
    <property type="match status" value="1"/>
</dbReference>
<feature type="compositionally biased region" description="Low complexity" evidence="6">
    <location>
        <begin position="318"/>
        <end position="343"/>
    </location>
</feature>
<evidence type="ECO:0000256" key="5">
    <source>
        <dbReference type="RuleBase" id="RU000304"/>
    </source>
</evidence>
<comment type="caution">
    <text evidence="8">The sequence shown here is derived from an EMBL/GenBank/DDBJ whole genome shotgun (WGS) entry which is preliminary data.</text>
</comment>
<dbReference type="InterPro" id="IPR050235">
    <property type="entry name" value="CK1_Ser-Thr_kinase"/>
</dbReference>
<dbReference type="EC" id="2.7.11.1" evidence="1"/>
<keyword evidence="5" id="KW-0808">Transferase</keyword>
<dbReference type="Proteomes" id="UP001470230">
    <property type="component" value="Unassembled WGS sequence"/>
</dbReference>
<evidence type="ECO:0000313" key="8">
    <source>
        <dbReference type="EMBL" id="KAK8899370.1"/>
    </source>
</evidence>
<dbReference type="InterPro" id="IPR017441">
    <property type="entry name" value="Protein_kinase_ATP_BS"/>
</dbReference>
<keyword evidence="5" id="KW-0418">Kinase</keyword>
<accession>A0ABR2L7N2</accession>
<dbReference type="EMBL" id="JAPFFF010000001">
    <property type="protein sequence ID" value="KAK8899370.1"/>
    <property type="molecule type" value="Genomic_DNA"/>
</dbReference>
<dbReference type="InterPro" id="IPR000719">
    <property type="entry name" value="Prot_kinase_dom"/>
</dbReference>
<evidence type="ECO:0000256" key="1">
    <source>
        <dbReference type="ARBA" id="ARBA00012513"/>
    </source>
</evidence>
<reference evidence="8 9" key="1">
    <citation type="submission" date="2024-04" db="EMBL/GenBank/DDBJ databases">
        <title>Tritrichomonas musculus Genome.</title>
        <authorList>
            <person name="Alves-Ferreira E."/>
            <person name="Grigg M."/>
            <person name="Lorenzi H."/>
            <person name="Galac M."/>
        </authorList>
    </citation>
    <scope>NUCLEOTIDE SEQUENCE [LARGE SCALE GENOMIC DNA]</scope>
    <source>
        <strain evidence="8 9">EAF2021</strain>
    </source>
</reference>
<dbReference type="Gene3D" id="1.10.510.10">
    <property type="entry name" value="Transferase(Phosphotransferase) domain 1"/>
    <property type="match status" value="1"/>
</dbReference>
<evidence type="ECO:0000259" key="7">
    <source>
        <dbReference type="PROSITE" id="PS50011"/>
    </source>
</evidence>